<proteinExistence type="predicted"/>
<dbReference type="EMBL" id="CAUYUJ010018581">
    <property type="protein sequence ID" value="CAK0884732.1"/>
    <property type="molecule type" value="Genomic_DNA"/>
</dbReference>
<feature type="transmembrane region" description="Helical" evidence="2">
    <location>
        <begin position="129"/>
        <end position="146"/>
    </location>
</feature>
<keyword evidence="4" id="KW-1185">Reference proteome</keyword>
<keyword evidence="2" id="KW-0812">Transmembrane</keyword>
<sequence>MLLLVPRAPARHVRALVVVLVLVLVLVLVVVVVLLLLVVFVPRLRRSPALFFRRPALPLPPGGAAPWRSLRARRDGLARAPAGCTRGRGARSPAPLRDGGAGAGVVQRGGPDLAGAPPGAGRRWPPRRLAVVAAAALAGLLVAAAGRGSAAAPWAAAGAHGGVARGEAEPSAMPWGRRPPQSKQGHRWQAPPVVVPPAAAAGTPQDARGPSRVGVGPPTDLLALDRRICRVACRVVHLHRGRNTSSATMTLLPSVRQKGGGMERE</sequence>
<evidence type="ECO:0000313" key="4">
    <source>
        <dbReference type="Proteomes" id="UP001189429"/>
    </source>
</evidence>
<gene>
    <name evidence="3" type="ORF">PCOR1329_LOCUS66548</name>
</gene>
<dbReference type="Proteomes" id="UP001189429">
    <property type="component" value="Unassembled WGS sequence"/>
</dbReference>
<accession>A0ABN9WED0</accession>
<keyword evidence="2" id="KW-1133">Transmembrane helix</keyword>
<reference evidence="3" key="1">
    <citation type="submission" date="2023-10" db="EMBL/GenBank/DDBJ databases">
        <authorList>
            <person name="Chen Y."/>
            <person name="Shah S."/>
            <person name="Dougan E. K."/>
            <person name="Thang M."/>
            <person name="Chan C."/>
        </authorList>
    </citation>
    <scope>NUCLEOTIDE SEQUENCE [LARGE SCALE GENOMIC DNA]</scope>
</reference>
<organism evidence="3 4">
    <name type="scientific">Prorocentrum cordatum</name>
    <dbReference type="NCBI Taxonomy" id="2364126"/>
    <lineage>
        <taxon>Eukaryota</taxon>
        <taxon>Sar</taxon>
        <taxon>Alveolata</taxon>
        <taxon>Dinophyceae</taxon>
        <taxon>Prorocentrales</taxon>
        <taxon>Prorocentraceae</taxon>
        <taxon>Prorocentrum</taxon>
    </lineage>
</organism>
<feature type="compositionally biased region" description="Low complexity" evidence="1">
    <location>
        <begin position="104"/>
        <end position="121"/>
    </location>
</feature>
<evidence type="ECO:0000313" key="3">
    <source>
        <dbReference type="EMBL" id="CAK0884732.1"/>
    </source>
</evidence>
<evidence type="ECO:0000256" key="2">
    <source>
        <dbReference type="SAM" id="Phobius"/>
    </source>
</evidence>
<name>A0ABN9WED0_9DINO</name>
<keyword evidence="2" id="KW-0472">Membrane</keyword>
<evidence type="ECO:0000256" key="1">
    <source>
        <dbReference type="SAM" id="MobiDB-lite"/>
    </source>
</evidence>
<protein>
    <submittedName>
        <fullName evidence="3">Uncharacterized protein</fullName>
    </submittedName>
</protein>
<feature type="transmembrane region" description="Helical" evidence="2">
    <location>
        <begin position="15"/>
        <end position="41"/>
    </location>
</feature>
<comment type="caution">
    <text evidence="3">The sequence shown here is derived from an EMBL/GenBank/DDBJ whole genome shotgun (WGS) entry which is preliminary data.</text>
</comment>
<feature type="region of interest" description="Disordered" evidence="1">
    <location>
        <begin position="81"/>
        <end position="121"/>
    </location>
</feature>
<feature type="region of interest" description="Disordered" evidence="1">
    <location>
        <begin position="165"/>
        <end position="189"/>
    </location>
</feature>